<keyword evidence="3" id="KW-0862">Zinc</keyword>
<dbReference type="InterPro" id="IPR011032">
    <property type="entry name" value="GroES-like_sf"/>
</dbReference>
<dbReference type="PANTHER" id="PTHR42813">
    <property type="entry name" value="ZINC-TYPE ALCOHOL DEHYDROGENASE-LIKE"/>
    <property type="match status" value="1"/>
</dbReference>
<dbReference type="EMBL" id="JACHZG010000001">
    <property type="protein sequence ID" value="MBB3327083.1"/>
    <property type="molecule type" value="Genomic_DNA"/>
</dbReference>
<dbReference type="PROSITE" id="PS00059">
    <property type="entry name" value="ADH_ZINC"/>
    <property type="match status" value="1"/>
</dbReference>
<accession>A0A7W5P737</accession>
<proteinExistence type="predicted"/>
<evidence type="ECO:0000259" key="5">
    <source>
        <dbReference type="Pfam" id="PF08240"/>
    </source>
</evidence>
<dbReference type="Proteomes" id="UP000565572">
    <property type="component" value="Unassembled WGS sequence"/>
</dbReference>
<name>A0A7W5P737_9ACTN</name>
<evidence type="ECO:0000313" key="7">
    <source>
        <dbReference type="Proteomes" id="UP000565572"/>
    </source>
</evidence>
<dbReference type="AlphaFoldDB" id="A0A7W5P737"/>
<dbReference type="RefSeq" id="WP_332836766.1">
    <property type="nucleotide sequence ID" value="NZ_JACHZG010000001.1"/>
</dbReference>
<dbReference type="PANTHER" id="PTHR42813:SF2">
    <property type="entry name" value="DEHYDROGENASE, ZINC-CONTAINING, PUTATIVE (AFU_ORTHOLOGUE AFUA_2G02810)-RELATED"/>
    <property type="match status" value="1"/>
</dbReference>
<comment type="caution">
    <text evidence="6">The sequence shown here is derived from an EMBL/GenBank/DDBJ whole genome shotgun (WGS) entry which is preliminary data.</text>
</comment>
<evidence type="ECO:0000256" key="4">
    <source>
        <dbReference type="ARBA" id="ARBA00023002"/>
    </source>
</evidence>
<reference evidence="6 7" key="1">
    <citation type="submission" date="2020-08" db="EMBL/GenBank/DDBJ databases">
        <title>Sequencing the genomes of 1000 actinobacteria strains.</title>
        <authorList>
            <person name="Klenk H.-P."/>
        </authorList>
    </citation>
    <scope>NUCLEOTIDE SEQUENCE [LARGE SCALE GENOMIC DNA]</scope>
    <source>
        <strain evidence="6 7">DSM 11053</strain>
    </source>
</reference>
<organism evidence="6 7">
    <name type="scientific">Microlunatus antarcticus</name>
    <dbReference type="NCBI Taxonomy" id="53388"/>
    <lineage>
        <taxon>Bacteria</taxon>
        <taxon>Bacillati</taxon>
        <taxon>Actinomycetota</taxon>
        <taxon>Actinomycetes</taxon>
        <taxon>Propionibacteriales</taxon>
        <taxon>Propionibacteriaceae</taxon>
        <taxon>Microlunatus</taxon>
    </lineage>
</organism>
<evidence type="ECO:0000256" key="2">
    <source>
        <dbReference type="ARBA" id="ARBA00022723"/>
    </source>
</evidence>
<keyword evidence="4" id="KW-0560">Oxidoreductase</keyword>
<feature type="domain" description="Alcohol dehydrogenase-like N-terminal" evidence="5">
    <location>
        <begin position="12"/>
        <end position="59"/>
    </location>
</feature>
<comment type="cofactor">
    <cofactor evidence="1">
        <name>Zn(2+)</name>
        <dbReference type="ChEBI" id="CHEBI:29105"/>
    </cofactor>
</comment>
<dbReference type="Gene3D" id="3.90.180.10">
    <property type="entry name" value="Medium-chain alcohol dehydrogenases, catalytic domain"/>
    <property type="match status" value="1"/>
</dbReference>
<keyword evidence="7" id="KW-1185">Reference proteome</keyword>
<dbReference type="GO" id="GO:0016491">
    <property type="term" value="F:oxidoreductase activity"/>
    <property type="evidence" value="ECO:0007669"/>
    <property type="project" value="UniProtKB-KW"/>
</dbReference>
<gene>
    <name evidence="6" type="ORF">FHX39_002027</name>
</gene>
<protein>
    <submittedName>
        <fullName evidence="6">Threonine dehydrogenase-like Zn-dependent dehydrogenase</fullName>
    </submittedName>
</protein>
<evidence type="ECO:0000313" key="6">
    <source>
        <dbReference type="EMBL" id="MBB3327083.1"/>
    </source>
</evidence>
<evidence type="ECO:0000256" key="1">
    <source>
        <dbReference type="ARBA" id="ARBA00001947"/>
    </source>
</evidence>
<dbReference type="SUPFAM" id="SSF50129">
    <property type="entry name" value="GroES-like"/>
    <property type="match status" value="1"/>
</dbReference>
<evidence type="ECO:0000256" key="3">
    <source>
        <dbReference type="ARBA" id="ARBA00022833"/>
    </source>
</evidence>
<dbReference type="InterPro" id="IPR002328">
    <property type="entry name" value="ADH_Zn_CS"/>
</dbReference>
<dbReference type="Pfam" id="PF08240">
    <property type="entry name" value="ADH_N"/>
    <property type="match status" value="1"/>
</dbReference>
<dbReference type="GO" id="GO:0008270">
    <property type="term" value="F:zinc ion binding"/>
    <property type="evidence" value="ECO:0007669"/>
    <property type="project" value="InterPro"/>
</dbReference>
<keyword evidence="2" id="KW-0479">Metal-binding</keyword>
<dbReference type="InterPro" id="IPR013154">
    <property type="entry name" value="ADH-like_N"/>
</dbReference>
<sequence>METVDDPKILNDRDIILKVRLTTTCGSDLHLLGGYIPAMRAGDVLGHEFMGEVVEVGKAALLT</sequence>